<keyword evidence="1" id="KW-0472">Membrane</keyword>
<keyword evidence="1" id="KW-0812">Transmembrane</keyword>
<keyword evidence="1" id="KW-1133">Transmembrane helix</keyword>
<organism evidence="2 3">
    <name type="scientific">Asticcacaulis taihuensis</name>
    <dbReference type="NCBI Taxonomy" id="260084"/>
    <lineage>
        <taxon>Bacteria</taxon>
        <taxon>Pseudomonadati</taxon>
        <taxon>Pseudomonadota</taxon>
        <taxon>Alphaproteobacteria</taxon>
        <taxon>Caulobacterales</taxon>
        <taxon>Caulobacteraceae</taxon>
        <taxon>Asticcacaulis</taxon>
    </lineage>
</organism>
<reference evidence="3" key="1">
    <citation type="submission" date="2016-10" db="EMBL/GenBank/DDBJ databases">
        <authorList>
            <person name="Varghese N."/>
            <person name="Submissions S."/>
        </authorList>
    </citation>
    <scope>NUCLEOTIDE SEQUENCE [LARGE SCALE GENOMIC DNA]</scope>
    <source>
        <strain evidence="3">CGMCC 1.3431</strain>
    </source>
</reference>
<dbReference type="Proteomes" id="UP000199150">
    <property type="component" value="Unassembled WGS sequence"/>
</dbReference>
<accession>A0A1G4S1Y4</accession>
<evidence type="ECO:0000313" key="3">
    <source>
        <dbReference type="Proteomes" id="UP000199150"/>
    </source>
</evidence>
<sequence length="231" mass="25204">MTPAKTGFFDLHVIRYLRHKPQLLLSVAMGLAVLAGCLFLTPLNGITASLIAWNSFAVFYILISLHAMMTANHETLKSHAHLYDDGEGVILLVSILAVILSFVAIVGELATTQTVSNPVKAWHIALSGLTLVSSWTYIHLAFTFHYAHGYYAELPRNKGKAGLIFPGTDAPHYMDFLYFAFVIGTSGQTADVDFATTDMRRIGLIHCVSAYLFNATVLALTINIAASLISK</sequence>
<name>A0A1G4S1Y4_9CAUL</name>
<protein>
    <submittedName>
        <fullName evidence="2">Uncharacterized membrane protein</fullName>
    </submittedName>
</protein>
<keyword evidence="3" id="KW-1185">Reference proteome</keyword>
<proteinExistence type="predicted"/>
<dbReference type="OrthoDB" id="64737at2"/>
<feature type="transmembrane region" description="Helical" evidence="1">
    <location>
        <begin position="122"/>
        <end position="147"/>
    </location>
</feature>
<dbReference type="STRING" id="260084.SAMN02927928_2356"/>
<dbReference type="AlphaFoldDB" id="A0A1G4S1Y4"/>
<evidence type="ECO:0000256" key="1">
    <source>
        <dbReference type="SAM" id="Phobius"/>
    </source>
</evidence>
<feature type="transmembrane region" description="Helical" evidence="1">
    <location>
        <begin position="50"/>
        <end position="69"/>
    </location>
</feature>
<gene>
    <name evidence="2" type="ORF">SAMN02927928_2356</name>
</gene>
<dbReference type="InterPro" id="IPR009781">
    <property type="entry name" value="DUF1345"/>
</dbReference>
<evidence type="ECO:0000313" key="2">
    <source>
        <dbReference type="EMBL" id="SCW63164.1"/>
    </source>
</evidence>
<feature type="transmembrane region" description="Helical" evidence="1">
    <location>
        <begin position="23"/>
        <end position="43"/>
    </location>
</feature>
<feature type="transmembrane region" description="Helical" evidence="1">
    <location>
        <begin position="208"/>
        <end position="229"/>
    </location>
</feature>
<dbReference type="Pfam" id="PF07077">
    <property type="entry name" value="DUF1345"/>
    <property type="match status" value="1"/>
</dbReference>
<feature type="transmembrane region" description="Helical" evidence="1">
    <location>
        <begin position="89"/>
        <end position="110"/>
    </location>
</feature>
<dbReference type="RefSeq" id="WP_090648025.1">
    <property type="nucleotide sequence ID" value="NZ_CBCRYE010000001.1"/>
</dbReference>
<dbReference type="EMBL" id="FMTS01000003">
    <property type="protein sequence ID" value="SCW63164.1"/>
    <property type="molecule type" value="Genomic_DNA"/>
</dbReference>